<keyword evidence="1" id="KW-0175">Coiled coil</keyword>
<feature type="coiled-coil region" evidence="1">
    <location>
        <begin position="345"/>
        <end position="372"/>
    </location>
</feature>
<comment type="caution">
    <text evidence="3">The sequence shown here is derived from an EMBL/GenBank/DDBJ whole genome shotgun (WGS) entry which is preliminary data.</text>
</comment>
<evidence type="ECO:0000256" key="1">
    <source>
        <dbReference type="SAM" id="Coils"/>
    </source>
</evidence>
<evidence type="ECO:0000313" key="3">
    <source>
        <dbReference type="EMBL" id="GLU46500.1"/>
    </source>
</evidence>
<name>A0A9W6P3E3_9ACTN</name>
<gene>
    <name evidence="3" type="ORF">Nans01_08510</name>
</gene>
<evidence type="ECO:0000256" key="2">
    <source>
        <dbReference type="SAM" id="MobiDB-lite"/>
    </source>
</evidence>
<reference evidence="3" key="1">
    <citation type="submission" date="2023-02" db="EMBL/GenBank/DDBJ databases">
        <title>Nocardiopsis ansamitocini NBRC 112285.</title>
        <authorList>
            <person name="Ichikawa N."/>
            <person name="Sato H."/>
            <person name="Tonouchi N."/>
        </authorList>
    </citation>
    <scope>NUCLEOTIDE SEQUENCE</scope>
    <source>
        <strain evidence="3">NBRC 112285</strain>
    </source>
</reference>
<keyword evidence="4" id="KW-1185">Reference proteome</keyword>
<dbReference type="Proteomes" id="UP001165092">
    <property type="component" value="Unassembled WGS sequence"/>
</dbReference>
<organism evidence="3 4">
    <name type="scientific">Nocardiopsis ansamitocini</name>
    <dbReference type="NCBI Taxonomy" id="1670832"/>
    <lineage>
        <taxon>Bacteria</taxon>
        <taxon>Bacillati</taxon>
        <taxon>Actinomycetota</taxon>
        <taxon>Actinomycetes</taxon>
        <taxon>Streptosporangiales</taxon>
        <taxon>Nocardiopsidaceae</taxon>
        <taxon>Nocardiopsis</taxon>
    </lineage>
</organism>
<proteinExistence type="predicted"/>
<sequence>MPLVYRTLFSVAAGHDIIELSTRTLSHWLAGHRADGPTVTFTRSGNYELNRNSTATVVRHDNTDEHISFLRLITESAPAAITWRTVLTAVSDPGRMSDRLVWIDMSADVGGQNPEDRRFDAAAPGVALFFLQALECRDGASALGTEPTIVHGHDDAAVAGLLAAVRDDRRRLATIVSGVPADLTVAAWQQTMAGVLHRSVGMQSSYVLDLAAQQRLGDALPREFRVPIGGLRTFLPRVDLSNSNDSLRHPRLSARTLEGARSGNGVRPWVGSALIRAVRDAIREQPLPEELRSLDSLLNEEEAELSIRPGRAASPARPGRGPVPAWGSARTPAWSGAGPAPAREIKHRDVRIVELEKERERLLAELAETMEERDLGHEELRAAMNENAWLRTCLREAGLYALAGAKAPVAPGERPPGDFEELLERMTDASAFPHLYFTIDDNQDDVRELSGNKKERLWATRAWEALRALDDYARYQLAHPGAGKNLHDYLREPPEGFHGIPVKRLAAHESDTVQTRDKYAEKRTFKVPDQVHPDGVLPMFAHIKLDAEYGICPRLYYYADLAPGRTGRIYIGYLGRHLPVHSSN</sequence>
<evidence type="ECO:0000313" key="4">
    <source>
        <dbReference type="Proteomes" id="UP001165092"/>
    </source>
</evidence>
<dbReference type="RefSeq" id="WP_285757345.1">
    <property type="nucleotide sequence ID" value="NZ_BSQG01000001.1"/>
</dbReference>
<accession>A0A9W6P3E3</accession>
<feature type="region of interest" description="Disordered" evidence="2">
    <location>
        <begin position="306"/>
        <end position="341"/>
    </location>
</feature>
<dbReference type="EMBL" id="BSQG01000001">
    <property type="protein sequence ID" value="GLU46500.1"/>
    <property type="molecule type" value="Genomic_DNA"/>
</dbReference>
<dbReference type="AlphaFoldDB" id="A0A9W6P3E3"/>
<protein>
    <submittedName>
        <fullName evidence="3">Uncharacterized protein</fullName>
    </submittedName>
</protein>